<evidence type="ECO:0000256" key="8">
    <source>
        <dbReference type="SAM" id="Phobius"/>
    </source>
</evidence>
<sequence>MSAMLEPRLIPEPRRAVAEATSTRDRARWRALLQLARLRFLLYNLLPVGLAVAVSVHQGHPLDLTWYAVAQLFAWTVHVMTHFCNEYFDLEADRANVYFTPWTGGSRALVDGMVAPVVSLGAGFVLFGVSTLMVAVMPSWQARVLAAAAVVLAWFYTAPPVRLNYRGAGELTVAAILNGLWPAVAVVLQAGTVPWLLLAVLAPTAVLQVARMMVMNLGDRRSDATVGKRTLPVIFGYRSAVRLIVAAQPVAYGMLTAFALLGWVPWLVWAAMAATAPLSVWLVVRLRAGAMRDLDPRRMTPVVFWASNHVSLIVAAAMLGVILDAARGSAGTGALAVLGAVLAGYGLLFAYRLWLARRAPAGG</sequence>
<accession>A0A1A8ZGY4</accession>
<dbReference type="InterPro" id="IPR026046">
    <property type="entry name" value="UBIAD1"/>
</dbReference>
<comment type="pathway">
    <text evidence="2">Quinol/quinone metabolism; menaquinone biosynthesis.</text>
</comment>
<dbReference type="GO" id="GO:0004659">
    <property type="term" value="F:prenyltransferase activity"/>
    <property type="evidence" value="ECO:0007669"/>
    <property type="project" value="InterPro"/>
</dbReference>
<dbReference type="PATRIC" id="fig|299146.4.peg.1757"/>
<organism evidence="9 10">
    <name type="scientific">Micromonospora narathiwatensis</name>
    <dbReference type="NCBI Taxonomy" id="299146"/>
    <lineage>
        <taxon>Bacteria</taxon>
        <taxon>Bacillati</taxon>
        <taxon>Actinomycetota</taxon>
        <taxon>Actinomycetes</taxon>
        <taxon>Micromonosporales</taxon>
        <taxon>Micromonosporaceae</taxon>
        <taxon>Micromonospora</taxon>
    </lineage>
</organism>
<feature type="transmembrane region" description="Helical" evidence="8">
    <location>
        <begin position="304"/>
        <end position="323"/>
    </location>
</feature>
<dbReference type="InterPro" id="IPR000537">
    <property type="entry name" value="UbiA_prenyltransferase"/>
</dbReference>
<feature type="transmembrane region" description="Helical" evidence="8">
    <location>
        <begin position="335"/>
        <end position="355"/>
    </location>
</feature>
<dbReference type="EMBL" id="LT594324">
    <property type="protein sequence ID" value="SBT43127.1"/>
    <property type="molecule type" value="Genomic_DNA"/>
</dbReference>
<comment type="subcellular location">
    <subcellularLocation>
        <location evidence="1">Membrane</location>
        <topology evidence="1">Multi-pass membrane protein</topology>
    </subcellularLocation>
</comment>
<dbReference type="PANTHER" id="PTHR13929">
    <property type="entry name" value="1,4-DIHYDROXY-2-NAPHTHOATE OCTAPRENYLTRANSFERASE"/>
    <property type="match status" value="1"/>
</dbReference>
<dbReference type="Proteomes" id="UP000198765">
    <property type="component" value="Chromosome I"/>
</dbReference>
<dbReference type="UniPathway" id="UPA00079"/>
<evidence type="ECO:0000256" key="5">
    <source>
        <dbReference type="ARBA" id="ARBA00022692"/>
    </source>
</evidence>
<dbReference type="Pfam" id="PF01040">
    <property type="entry name" value="UbiA"/>
    <property type="match status" value="1"/>
</dbReference>
<keyword evidence="10" id="KW-1185">Reference proteome</keyword>
<dbReference type="InterPro" id="IPR044878">
    <property type="entry name" value="UbiA_sf"/>
</dbReference>
<dbReference type="Gene3D" id="1.20.120.1780">
    <property type="entry name" value="UbiA prenyltransferase"/>
    <property type="match status" value="1"/>
</dbReference>
<keyword evidence="4 9" id="KW-0808">Transferase</keyword>
<name>A0A1A8ZGY4_9ACTN</name>
<evidence type="ECO:0000256" key="2">
    <source>
        <dbReference type="ARBA" id="ARBA00004863"/>
    </source>
</evidence>
<evidence type="ECO:0000256" key="7">
    <source>
        <dbReference type="ARBA" id="ARBA00023136"/>
    </source>
</evidence>
<gene>
    <name evidence="9" type="ORF">GA0070621_1699</name>
</gene>
<dbReference type="Gene3D" id="1.10.357.140">
    <property type="entry name" value="UbiA prenyltransferase"/>
    <property type="match status" value="1"/>
</dbReference>
<dbReference type="CDD" id="cd13962">
    <property type="entry name" value="PT_UbiA_UBIAD1"/>
    <property type="match status" value="1"/>
</dbReference>
<keyword evidence="7 8" id="KW-0472">Membrane</keyword>
<dbReference type="AlphaFoldDB" id="A0A1A8ZGY4"/>
<feature type="transmembrane region" description="Helical" evidence="8">
    <location>
        <begin position="140"/>
        <end position="159"/>
    </location>
</feature>
<keyword evidence="3" id="KW-0474">Menaquinone biosynthesis</keyword>
<evidence type="ECO:0000313" key="9">
    <source>
        <dbReference type="EMBL" id="SBT43127.1"/>
    </source>
</evidence>
<evidence type="ECO:0000313" key="10">
    <source>
        <dbReference type="Proteomes" id="UP000198765"/>
    </source>
</evidence>
<protein>
    <submittedName>
        <fullName evidence="9">1,4-dihydroxy-2-naphthoate octaprenyltransferase</fullName>
    </submittedName>
</protein>
<evidence type="ECO:0000256" key="3">
    <source>
        <dbReference type="ARBA" id="ARBA00022428"/>
    </source>
</evidence>
<evidence type="ECO:0000256" key="4">
    <source>
        <dbReference type="ARBA" id="ARBA00022679"/>
    </source>
</evidence>
<dbReference type="GO" id="GO:0042371">
    <property type="term" value="P:vitamin K biosynthetic process"/>
    <property type="evidence" value="ECO:0007669"/>
    <property type="project" value="TreeGrafter"/>
</dbReference>
<evidence type="ECO:0000256" key="1">
    <source>
        <dbReference type="ARBA" id="ARBA00004141"/>
    </source>
</evidence>
<dbReference type="PANTHER" id="PTHR13929:SF0">
    <property type="entry name" value="UBIA PRENYLTRANSFERASE DOMAIN-CONTAINING PROTEIN 1"/>
    <property type="match status" value="1"/>
</dbReference>
<reference evidence="9 10" key="1">
    <citation type="submission" date="2016-06" db="EMBL/GenBank/DDBJ databases">
        <authorList>
            <person name="Kjaerup R.B."/>
            <person name="Dalgaard T.S."/>
            <person name="Juul-Madsen H.R."/>
        </authorList>
    </citation>
    <scope>NUCLEOTIDE SEQUENCE [LARGE SCALE GENOMIC DNA]</scope>
    <source>
        <strain evidence="9 10">DSM 45248</strain>
    </source>
</reference>
<feature type="transmembrane region" description="Helical" evidence="8">
    <location>
        <begin position="40"/>
        <end position="58"/>
    </location>
</feature>
<keyword evidence="5 8" id="KW-0812">Transmembrane</keyword>
<feature type="transmembrane region" description="Helical" evidence="8">
    <location>
        <begin position="266"/>
        <end position="284"/>
    </location>
</feature>
<evidence type="ECO:0000256" key="6">
    <source>
        <dbReference type="ARBA" id="ARBA00022989"/>
    </source>
</evidence>
<feature type="transmembrane region" description="Helical" evidence="8">
    <location>
        <begin position="109"/>
        <end position="134"/>
    </location>
</feature>
<feature type="transmembrane region" description="Helical" evidence="8">
    <location>
        <begin position="239"/>
        <end position="260"/>
    </location>
</feature>
<feature type="transmembrane region" description="Helical" evidence="8">
    <location>
        <begin position="196"/>
        <end position="218"/>
    </location>
</feature>
<proteinExistence type="predicted"/>
<keyword evidence="6 8" id="KW-1133">Transmembrane helix</keyword>
<dbReference type="GO" id="GO:0016020">
    <property type="term" value="C:membrane"/>
    <property type="evidence" value="ECO:0007669"/>
    <property type="project" value="UniProtKB-SubCell"/>
</dbReference>
<dbReference type="GO" id="GO:0009234">
    <property type="term" value="P:menaquinone biosynthetic process"/>
    <property type="evidence" value="ECO:0007669"/>
    <property type="project" value="UniProtKB-UniPathway"/>
</dbReference>